<dbReference type="AlphaFoldDB" id="A0A4T3F4E8"/>
<dbReference type="OrthoDB" id="793003at2"/>
<keyword evidence="1" id="KW-0436">Ligase</keyword>
<name>A0A4T3F4E8_9SPHN</name>
<dbReference type="EMBL" id="SSHH01000001">
    <property type="protein sequence ID" value="TIX52163.1"/>
    <property type="molecule type" value="Genomic_DNA"/>
</dbReference>
<dbReference type="Pfam" id="PF13563">
    <property type="entry name" value="2_5_RNA_ligase2"/>
    <property type="match status" value="1"/>
</dbReference>
<dbReference type="SUPFAM" id="SSF55144">
    <property type="entry name" value="LigT-like"/>
    <property type="match status" value="1"/>
</dbReference>
<proteinExistence type="predicted"/>
<evidence type="ECO:0000313" key="1">
    <source>
        <dbReference type="EMBL" id="TIX52163.1"/>
    </source>
</evidence>
<protein>
    <submittedName>
        <fullName evidence="1">2'-5' RNA ligase family protein</fullName>
    </submittedName>
</protein>
<sequence>MGNDPLIVTAELPQDLYSWANQLRTEHFPPERNVLKAHVTLFHALPPSAEGEVRDCLARLAAENPPVPARLEGVMKLGKGTGLQISSPGMIALWEEMADRFHGMLTPQDEHRPRLHITVQNKVSIEEAKALQADLSLRVEPRDFAFRGLELHAYKGGPWEFLQRWRFRG</sequence>
<evidence type="ECO:0000313" key="2">
    <source>
        <dbReference type="Proteomes" id="UP000309389"/>
    </source>
</evidence>
<dbReference type="Proteomes" id="UP000309389">
    <property type="component" value="Unassembled WGS sequence"/>
</dbReference>
<keyword evidence="2" id="KW-1185">Reference proteome</keyword>
<dbReference type="Gene3D" id="3.90.1140.10">
    <property type="entry name" value="Cyclic phosphodiesterase"/>
    <property type="match status" value="1"/>
</dbReference>
<reference evidence="1 2" key="1">
    <citation type="submission" date="2019-04" db="EMBL/GenBank/DDBJ databases">
        <title>Altererythrobacter aquimixticola sp. nov., isolated from sediment of junction between the ocean and a freshwater spring.</title>
        <authorList>
            <person name="Yoon J.-H."/>
        </authorList>
    </citation>
    <scope>NUCLEOTIDE SEQUENCE [LARGE SCALE GENOMIC DNA]</scope>
    <source>
        <strain evidence="1 2">SSKS-13</strain>
    </source>
</reference>
<organism evidence="1 2">
    <name type="scientific">Alteraurantiacibacter aquimixticola</name>
    <dbReference type="NCBI Taxonomy" id="2489173"/>
    <lineage>
        <taxon>Bacteria</taxon>
        <taxon>Pseudomonadati</taxon>
        <taxon>Pseudomonadota</taxon>
        <taxon>Alphaproteobacteria</taxon>
        <taxon>Sphingomonadales</taxon>
        <taxon>Erythrobacteraceae</taxon>
        <taxon>Alteraurantiacibacter</taxon>
    </lineage>
</organism>
<accession>A0A4T3F4E8</accession>
<dbReference type="GO" id="GO:0016874">
    <property type="term" value="F:ligase activity"/>
    <property type="evidence" value="ECO:0007669"/>
    <property type="project" value="UniProtKB-KW"/>
</dbReference>
<dbReference type="InterPro" id="IPR009097">
    <property type="entry name" value="Cyclic_Pdiesterase"/>
</dbReference>
<gene>
    <name evidence="1" type="ORF">E5222_05980</name>
</gene>
<comment type="caution">
    <text evidence="1">The sequence shown here is derived from an EMBL/GenBank/DDBJ whole genome shotgun (WGS) entry which is preliminary data.</text>
</comment>